<dbReference type="Pfam" id="PF00512">
    <property type="entry name" value="HisKA"/>
    <property type="match status" value="1"/>
</dbReference>
<dbReference type="EC" id="2.7.13.3" evidence="3"/>
<dbReference type="EMBL" id="CP000444">
    <property type="protein sequence ID" value="ABI41673.1"/>
    <property type="molecule type" value="Genomic_DNA"/>
</dbReference>
<dbReference type="SMART" id="SM00387">
    <property type="entry name" value="HATPase_c"/>
    <property type="match status" value="1"/>
</dbReference>
<evidence type="ECO:0000256" key="1">
    <source>
        <dbReference type="ARBA" id="ARBA00000085"/>
    </source>
</evidence>
<evidence type="ECO:0000256" key="6">
    <source>
        <dbReference type="ARBA" id="ARBA00022692"/>
    </source>
</evidence>
<dbReference type="AlphaFoldDB" id="Q0HYY2"/>
<sequence length="480" mass="52575">MKTLFSRLLLASTVLVLGLMLALGVFLEQSHRLGRDKVQQSLHLELAAHMAHINPMLSRGVTSDSALKEAFHDFMLLGPSFEIYTLSPTGQVLAFDAAPDKLVVDRVDLAPIQRFLRSEPLPITGTDPRSGELQKIFSVSELKDPSGALTGYLYVIIGGEIYDSWHQLLASDIQSRGLGAGMLLAIGFVIALFLLLAQVLSTPLKRLSRDLESLRLSDADNSTLPGHYGGGAEIESLVTSINLLLTTLAQQHQKLVKQQLARQQFLLHLSHDLKTPLTSLLGYLETYLITPEHQRDTAWLEAGMRSGEKLKGQLGELLELAALENGQIKVCSSLTSLKSVFDELELCFAPKAQQKQIALCIDDPGQRLLHTDPKLLGRVLANLVDNALRHTPRGGSIYVTVMDDAPSAIGIRDTGPGMGEELKTAWQQPFRDDLPQLGVGLSIVRQLSGLLGMKLVPISRQGHGCEFRIELPICYRIPNA</sequence>
<evidence type="ECO:0000256" key="7">
    <source>
        <dbReference type="ARBA" id="ARBA00022777"/>
    </source>
</evidence>
<reference evidence="12" key="1">
    <citation type="submission" date="2006-08" db="EMBL/GenBank/DDBJ databases">
        <title>Complete sequence of Chromosome1 of Shewanella sp. MR-7.</title>
        <authorList>
            <consortium name="US DOE Joint Genome Institute"/>
            <person name="Copeland A."/>
            <person name="Lucas S."/>
            <person name="Lapidus A."/>
            <person name="Barry K."/>
            <person name="Detter J.C."/>
            <person name="Glavina del Rio T."/>
            <person name="Hammon N."/>
            <person name="Israni S."/>
            <person name="Dalin E."/>
            <person name="Tice H."/>
            <person name="Pitluck S."/>
            <person name="Kiss H."/>
            <person name="Brettin T."/>
            <person name="Bruce D."/>
            <person name="Han C."/>
            <person name="Tapia R."/>
            <person name="Gilna P."/>
            <person name="Schmutz J."/>
            <person name="Larimer F."/>
            <person name="Land M."/>
            <person name="Hauser L."/>
            <person name="Kyrpides N."/>
            <person name="Mikhailova N."/>
            <person name="Nealson K."/>
            <person name="Konstantinidis K."/>
            <person name="Klappenbach J."/>
            <person name="Tiedje J."/>
            <person name="Richardson P."/>
        </authorList>
    </citation>
    <scope>NUCLEOTIDE SEQUENCE</scope>
    <source>
        <strain evidence="12">MR-7</strain>
    </source>
</reference>
<keyword evidence="4" id="KW-0597">Phosphoprotein</keyword>
<keyword evidence="5" id="KW-0808">Transferase</keyword>
<dbReference type="GO" id="GO:0000155">
    <property type="term" value="F:phosphorelay sensor kinase activity"/>
    <property type="evidence" value="ECO:0007669"/>
    <property type="project" value="InterPro"/>
</dbReference>
<gene>
    <name evidence="12" type="ordered locus">Shewmr7_0670</name>
</gene>
<evidence type="ECO:0000256" key="4">
    <source>
        <dbReference type="ARBA" id="ARBA00022553"/>
    </source>
</evidence>
<dbReference type="InterPro" id="IPR003661">
    <property type="entry name" value="HisK_dim/P_dom"/>
</dbReference>
<dbReference type="Gene3D" id="1.10.287.130">
    <property type="match status" value="1"/>
</dbReference>
<dbReference type="Gene3D" id="3.30.565.10">
    <property type="entry name" value="Histidine kinase-like ATPase, C-terminal domain"/>
    <property type="match status" value="1"/>
</dbReference>
<comment type="catalytic activity">
    <reaction evidence="1">
        <text>ATP + protein L-histidine = ADP + protein N-phospho-L-histidine.</text>
        <dbReference type="EC" id="2.7.13.3"/>
    </reaction>
</comment>
<dbReference type="InterPro" id="IPR050428">
    <property type="entry name" value="TCS_sensor_his_kinase"/>
</dbReference>
<evidence type="ECO:0000256" key="3">
    <source>
        <dbReference type="ARBA" id="ARBA00012438"/>
    </source>
</evidence>
<dbReference type="PANTHER" id="PTHR45436">
    <property type="entry name" value="SENSOR HISTIDINE KINASE YKOH"/>
    <property type="match status" value="1"/>
</dbReference>
<proteinExistence type="predicted"/>
<evidence type="ECO:0000256" key="5">
    <source>
        <dbReference type="ARBA" id="ARBA00022679"/>
    </source>
</evidence>
<evidence type="ECO:0000259" key="11">
    <source>
        <dbReference type="PROSITE" id="PS50109"/>
    </source>
</evidence>
<dbReference type="SUPFAM" id="SSF55874">
    <property type="entry name" value="ATPase domain of HSP90 chaperone/DNA topoisomerase II/histidine kinase"/>
    <property type="match status" value="1"/>
</dbReference>
<dbReference type="SUPFAM" id="SSF47384">
    <property type="entry name" value="Homodimeric domain of signal transducing histidine kinase"/>
    <property type="match status" value="1"/>
</dbReference>
<dbReference type="InterPro" id="IPR005467">
    <property type="entry name" value="His_kinase_dom"/>
</dbReference>
<dbReference type="InterPro" id="IPR004358">
    <property type="entry name" value="Sig_transdc_His_kin-like_C"/>
</dbReference>
<evidence type="ECO:0000256" key="2">
    <source>
        <dbReference type="ARBA" id="ARBA00004370"/>
    </source>
</evidence>
<keyword evidence="9 10" id="KW-0472">Membrane</keyword>
<dbReference type="InterPro" id="IPR036890">
    <property type="entry name" value="HATPase_C_sf"/>
</dbReference>
<evidence type="ECO:0000256" key="9">
    <source>
        <dbReference type="ARBA" id="ARBA00023136"/>
    </source>
</evidence>
<feature type="domain" description="Histidine kinase" evidence="11">
    <location>
        <begin position="268"/>
        <end position="475"/>
    </location>
</feature>
<comment type="subcellular location">
    <subcellularLocation>
        <location evidence="2">Membrane</location>
    </subcellularLocation>
</comment>
<dbReference type="PROSITE" id="PS50109">
    <property type="entry name" value="HIS_KIN"/>
    <property type="match status" value="1"/>
</dbReference>
<evidence type="ECO:0000256" key="8">
    <source>
        <dbReference type="ARBA" id="ARBA00022989"/>
    </source>
</evidence>
<protein>
    <recommendedName>
        <fullName evidence="3">histidine kinase</fullName>
        <ecNumber evidence="3">2.7.13.3</ecNumber>
    </recommendedName>
</protein>
<dbReference type="InterPro" id="IPR003594">
    <property type="entry name" value="HATPase_dom"/>
</dbReference>
<dbReference type="CDD" id="cd00082">
    <property type="entry name" value="HisKA"/>
    <property type="match status" value="1"/>
</dbReference>
<dbReference type="PRINTS" id="PR00344">
    <property type="entry name" value="BCTRLSENSOR"/>
</dbReference>
<keyword evidence="7 12" id="KW-0418">Kinase</keyword>
<name>Q0HYY2_SHESR</name>
<feature type="transmembrane region" description="Helical" evidence="10">
    <location>
        <begin position="178"/>
        <end position="200"/>
    </location>
</feature>
<accession>Q0HYY2</accession>
<dbReference type="PANTHER" id="PTHR45436:SF5">
    <property type="entry name" value="SENSOR HISTIDINE KINASE TRCS"/>
    <property type="match status" value="1"/>
</dbReference>
<evidence type="ECO:0000313" key="12">
    <source>
        <dbReference type="EMBL" id="ABI41673.1"/>
    </source>
</evidence>
<dbReference type="KEGG" id="shm:Shewmr7_0670"/>
<dbReference type="Pfam" id="PF02518">
    <property type="entry name" value="HATPase_c"/>
    <property type="match status" value="1"/>
</dbReference>
<dbReference type="InterPro" id="IPR036097">
    <property type="entry name" value="HisK_dim/P_sf"/>
</dbReference>
<dbReference type="HOGENOM" id="CLU_000445_89_6_6"/>
<organism evidence="12">
    <name type="scientific">Shewanella sp. (strain MR-7)</name>
    <dbReference type="NCBI Taxonomy" id="60481"/>
    <lineage>
        <taxon>Bacteria</taxon>
        <taxon>Pseudomonadati</taxon>
        <taxon>Pseudomonadota</taxon>
        <taxon>Gammaproteobacteria</taxon>
        <taxon>Alteromonadales</taxon>
        <taxon>Shewanellaceae</taxon>
        <taxon>Shewanella</taxon>
    </lineage>
</organism>
<keyword evidence="6 10" id="KW-0812">Transmembrane</keyword>
<evidence type="ECO:0000256" key="10">
    <source>
        <dbReference type="SAM" id="Phobius"/>
    </source>
</evidence>
<dbReference type="GO" id="GO:0016020">
    <property type="term" value="C:membrane"/>
    <property type="evidence" value="ECO:0007669"/>
    <property type="project" value="UniProtKB-SubCell"/>
</dbReference>
<dbReference type="SMART" id="SM00388">
    <property type="entry name" value="HisKA"/>
    <property type="match status" value="1"/>
</dbReference>
<keyword evidence="8 10" id="KW-1133">Transmembrane helix</keyword>